<keyword evidence="2 4" id="KW-0238">DNA-binding</keyword>
<dbReference type="SUPFAM" id="SSF46689">
    <property type="entry name" value="Homeodomain-like"/>
    <property type="match status" value="1"/>
</dbReference>
<dbReference type="PANTHER" id="PTHR30055">
    <property type="entry name" value="HTH-TYPE TRANSCRIPTIONAL REGULATOR RUTR"/>
    <property type="match status" value="1"/>
</dbReference>
<evidence type="ECO:0000256" key="4">
    <source>
        <dbReference type="PROSITE-ProRule" id="PRU00335"/>
    </source>
</evidence>
<dbReference type="GO" id="GO:0003700">
    <property type="term" value="F:DNA-binding transcription factor activity"/>
    <property type="evidence" value="ECO:0007669"/>
    <property type="project" value="TreeGrafter"/>
</dbReference>
<accession>A0AAW3TB33</accession>
<dbReference type="PANTHER" id="PTHR30055:SF174">
    <property type="entry name" value="TRANSCRIPTIONAL REGULATORY PROTEIN (PROBABLY TETR-FAMILY)-RELATED"/>
    <property type="match status" value="1"/>
</dbReference>
<feature type="DNA-binding region" description="H-T-H motif" evidence="4">
    <location>
        <begin position="36"/>
        <end position="55"/>
    </location>
</feature>
<dbReference type="AlphaFoldDB" id="A0AAW3TB33"/>
<protein>
    <submittedName>
        <fullName evidence="6">AcrR family transcriptional regulator</fullName>
    </submittedName>
</protein>
<evidence type="ECO:0000256" key="1">
    <source>
        <dbReference type="ARBA" id="ARBA00023015"/>
    </source>
</evidence>
<keyword evidence="1" id="KW-0805">Transcription regulation</keyword>
<dbReference type="Pfam" id="PF21943">
    <property type="entry name" value="TetR_C_46"/>
    <property type="match status" value="1"/>
</dbReference>
<dbReference type="InterPro" id="IPR054129">
    <property type="entry name" value="DesT_TetR_C"/>
</dbReference>
<sequence length="198" mass="21861">MPDDRHRSRLSSEERRAQLVALGVATLVDDPLEDITIDRLAAAAGVSRGLLFHYFGTKQGLHEAIVRTARDAMLHATEPRAELEPLARLEDTLRRFVAFVAEHRGTFHALVRGASAGDVDVRALIDEARDENARRAIAVFLELGHEDRPLLRSALRSWVAFVEEMLDEVQTHDDDADALTRLLVRSAVAIVAALDATG</sequence>
<dbReference type="InterPro" id="IPR009057">
    <property type="entry name" value="Homeodomain-like_sf"/>
</dbReference>
<evidence type="ECO:0000256" key="2">
    <source>
        <dbReference type="ARBA" id="ARBA00023125"/>
    </source>
</evidence>
<dbReference type="PROSITE" id="PS50977">
    <property type="entry name" value="HTH_TETR_2"/>
    <property type="match status" value="1"/>
</dbReference>
<comment type="caution">
    <text evidence="6">The sequence shown here is derived from an EMBL/GenBank/DDBJ whole genome shotgun (WGS) entry which is preliminary data.</text>
</comment>
<dbReference type="InterPro" id="IPR050109">
    <property type="entry name" value="HTH-type_TetR-like_transc_reg"/>
</dbReference>
<proteinExistence type="predicted"/>
<evidence type="ECO:0000256" key="3">
    <source>
        <dbReference type="ARBA" id="ARBA00023163"/>
    </source>
</evidence>
<keyword evidence="3" id="KW-0804">Transcription</keyword>
<organism evidence="6 7">
    <name type="scientific">Curtobacterium pusillum</name>
    <dbReference type="NCBI Taxonomy" id="69373"/>
    <lineage>
        <taxon>Bacteria</taxon>
        <taxon>Bacillati</taxon>
        <taxon>Actinomycetota</taxon>
        <taxon>Actinomycetes</taxon>
        <taxon>Micrococcales</taxon>
        <taxon>Microbacteriaceae</taxon>
        <taxon>Curtobacterium</taxon>
    </lineage>
</organism>
<evidence type="ECO:0000313" key="7">
    <source>
        <dbReference type="Proteomes" id="UP000590225"/>
    </source>
</evidence>
<dbReference type="EMBL" id="JACGXP010000005">
    <property type="protein sequence ID" value="MBA8991637.1"/>
    <property type="molecule type" value="Genomic_DNA"/>
</dbReference>
<dbReference type="InterPro" id="IPR001647">
    <property type="entry name" value="HTH_TetR"/>
</dbReference>
<feature type="domain" description="HTH tetR-type" evidence="5">
    <location>
        <begin position="13"/>
        <end position="73"/>
    </location>
</feature>
<gene>
    <name evidence="6" type="ORF">FHW23_002915</name>
</gene>
<dbReference type="Gene3D" id="1.10.357.10">
    <property type="entry name" value="Tetracycline Repressor, domain 2"/>
    <property type="match status" value="1"/>
</dbReference>
<dbReference type="RefSeq" id="WP_182516716.1">
    <property type="nucleotide sequence ID" value="NZ_JACGXP010000005.1"/>
</dbReference>
<dbReference type="Proteomes" id="UP000590225">
    <property type="component" value="Unassembled WGS sequence"/>
</dbReference>
<dbReference type="Pfam" id="PF00440">
    <property type="entry name" value="TetR_N"/>
    <property type="match status" value="1"/>
</dbReference>
<evidence type="ECO:0000259" key="5">
    <source>
        <dbReference type="PROSITE" id="PS50977"/>
    </source>
</evidence>
<dbReference type="GO" id="GO:0000976">
    <property type="term" value="F:transcription cis-regulatory region binding"/>
    <property type="evidence" value="ECO:0007669"/>
    <property type="project" value="TreeGrafter"/>
</dbReference>
<evidence type="ECO:0000313" key="6">
    <source>
        <dbReference type="EMBL" id="MBA8991637.1"/>
    </source>
</evidence>
<name>A0AAW3TB33_9MICO</name>
<reference evidence="6 7" key="1">
    <citation type="submission" date="2020-07" db="EMBL/GenBank/DDBJ databases">
        <title>Above-ground endophytic microbial communities from plants in different locations in the United States.</title>
        <authorList>
            <person name="Frank C."/>
        </authorList>
    </citation>
    <scope>NUCLEOTIDE SEQUENCE [LARGE SCALE GENOMIC DNA]</scope>
    <source>
        <strain evidence="6 7">WPL5_2</strain>
    </source>
</reference>